<proteinExistence type="predicted"/>
<protein>
    <submittedName>
        <fullName evidence="2">Helix-turn-helix domain-containing protein</fullName>
    </submittedName>
</protein>
<feature type="region of interest" description="Disordered" evidence="1">
    <location>
        <begin position="133"/>
        <end position="240"/>
    </location>
</feature>
<sequence>MSIEALNYANTLKIGNTTRKYILTRLADRADERYSCYPAIALLAAEAEISERQVQKHLAALREVGIVSDKERNRADGSQTTSRYFLHGPWDDYGGTGVPFETIVTPRQARQALWEEPPREGEFRPGTVAARASTVNSDVSAGQEGVSSSSPPGVSSSSPGGVSSSSPPGASSSSPLESPSSTPTTEPSFETGAAPSARSAADAGGSTSGSRGSRGSGSAAKRGAKAPKKSPVTGKRMSREQAAKVKAVEACWPAELAALLPNYRPPVVRDAILEALDSRTPEQLARRISYRWLAYGYANDVLSVEGRGLDSPVGVAVALVSQRCADPMCEDGTILDTGNACRVCEQRAAERAPSLPKQGGKTQPAVWECEVPLCRKPGFSDPPEDGLCDDCRRELELATARLQALDA</sequence>
<name>A0ABW6JDL1_STRCE</name>
<accession>A0ABW6JDL1</accession>
<reference evidence="2 3" key="1">
    <citation type="submission" date="2024-09" db="EMBL/GenBank/DDBJ databases">
        <title>The Natural Products Discovery Center: Release of the First 8490 Sequenced Strains for Exploring Actinobacteria Biosynthetic Diversity.</title>
        <authorList>
            <person name="Kalkreuter E."/>
            <person name="Kautsar S.A."/>
            <person name="Yang D."/>
            <person name="Bader C.D."/>
            <person name="Teijaro C.N."/>
            <person name="Fluegel L."/>
            <person name="Davis C.M."/>
            <person name="Simpson J.R."/>
            <person name="Lauterbach L."/>
            <person name="Steele A.D."/>
            <person name="Gui C."/>
            <person name="Meng S."/>
            <person name="Li G."/>
            <person name="Viehrig K."/>
            <person name="Ye F."/>
            <person name="Su P."/>
            <person name="Kiefer A.F."/>
            <person name="Nichols A."/>
            <person name="Cepeda A.J."/>
            <person name="Yan W."/>
            <person name="Fan B."/>
            <person name="Jiang Y."/>
            <person name="Adhikari A."/>
            <person name="Zheng C.-J."/>
            <person name="Schuster L."/>
            <person name="Cowan T.M."/>
            <person name="Smanski M.J."/>
            <person name="Chevrette M.G."/>
            <person name="De Carvalho L.P.S."/>
            <person name="Shen B."/>
        </authorList>
    </citation>
    <scope>NUCLEOTIDE SEQUENCE [LARGE SCALE GENOMIC DNA]</scope>
    <source>
        <strain evidence="2 3">NPDC057399</strain>
    </source>
</reference>
<evidence type="ECO:0000313" key="3">
    <source>
        <dbReference type="Proteomes" id="UP001600650"/>
    </source>
</evidence>
<dbReference type="Pfam" id="PF13730">
    <property type="entry name" value="HTH_36"/>
    <property type="match status" value="1"/>
</dbReference>
<organism evidence="2 3">
    <name type="scientific">Streptomyces cellulosae</name>
    <dbReference type="NCBI Taxonomy" id="1968"/>
    <lineage>
        <taxon>Bacteria</taxon>
        <taxon>Bacillati</taxon>
        <taxon>Actinomycetota</taxon>
        <taxon>Actinomycetes</taxon>
        <taxon>Kitasatosporales</taxon>
        <taxon>Streptomycetaceae</taxon>
        <taxon>Streptomyces</taxon>
    </lineage>
</organism>
<dbReference type="InterPro" id="IPR036388">
    <property type="entry name" value="WH-like_DNA-bd_sf"/>
</dbReference>
<evidence type="ECO:0000256" key="1">
    <source>
        <dbReference type="SAM" id="MobiDB-lite"/>
    </source>
</evidence>
<dbReference type="RefSeq" id="WP_381726242.1">
    <property type="nucleotide sequence ID" value="NZ_JBHVBU010000021.1"/>
</dbReference>
<gene>
    <name evidence="2" type="ORF">ACFU0X_10370</name>
</gene>
<evidence type="ECO:0000313" key="2">
    <source>
        <dbReference type="EMBL" id="MFE7963442.1"/>
    </source>
</evidence>
<comment type="caution">
    <text evidence="2">The sequence shown here is derived from an EMBL/GenBank/DDBJ whole genome shotgun (WGS) entry which is preliminary data.</text>
</comment>
<dbReference type="Proteomes" id="UP001600650">
    <property type="component" value="Unassembled WGS sequence"/>
</dbReference>
<dbReference type="Gene3D" id="1.10.10.10">
    <property type="entry name" value="Winged helix-like DNA-binding domain superfamily/Winged helix DNA-binding domain"/>
    <property type="match status" value="1"/>
</dbReference>
<dbReference type="EMBL" id="JBHVBU010000021">
    <property type="protein sequence ID" value="MFE7963442.1"/>
    <property type="molecule type" value="Genomic_DNA"/>
</dbReference>
<feature type="compositionally biased region" description="Low complexity" evidence="1">
    <location>
        <begin position="144"/>
        <end position="221"/>
    </location>
</feature>
<keyword evidence="3" id="KW-1185">Reference proteome</keyword>